<dbReference type="AlphaFoldDB" id="A0A834ZZE8"/>
<comment type="caution">
    <text evidence="3">The sequence shown here is derived from an EMBL/GenBank/DDBJ whole genome shotgun (WGS) entry which is preliminary data.</text>
</comment>
<organism evidence="3 4">
    <name type="scientific">Digitaria exilis</name>
    <dbReference type="NCBI Taxonomy" id="1010633"/>
    <lineage>
        <taxon>Eukaryota</taxon>
        <taxon>Viridiplantae</taxon>
        <taxon>Streptophyta</taxon>
        <taxon>Embryophyta</taxon>
        <taxon>Tracheophyta</taxon>
        <taxon>Spermatophyta</taxon>
        <taxon>Magnoliopsida</taxon>
        <taxon>Liliopsida</taxon>
        <taxon>Poales</taxon>
        <taxon>Poaceae</taxon>
        <taxon>PACMAD clade</taxon>
        <taxon>Panicoideae</taxon>
        <taxon>Panicodae</taxon>
        <taxon>Paniceae</taxon>
        <taxon>Anthephorinae</taxon>
        <taxon>Digitaria</taxon>
    </lineage>
</organism>
<feature type="compositionally biased region" description="Pro residues" evidence="1">
    <location>
        <begin position="12"/>
        <end position="28"/>
    </location>
</feature>
<evidence type="ECO:0000313" key="3">
    <source>
        <dbReference type="EMBL" id="KAF8641889.1"/>
    </source>
</evidence>
<keyword evidence="4" id="KW-1185">Reference proteome</keyword>
<feature type="domain" description="DUF7597" evidence="2">
    <location>
        <begin position="38"/>
        <end position="156"/>
    </location>
</feature>
<dbReference type="Pfam" id="PF24530">
    <property type="entry name" value="DUF7597"/>
    <property type="match status" value="1"/>
</dbReference>
<accession>A0A834ZZE8</accession>
<evidence type="ECO:0000259" key="2">
    <source>
        <dbReference type="Pfam" id="PF24530"/>
    </source>
</evidence>
<sequence>MAKHPPKSQRSSPPPLSLSEQPPPPPSHPCSIANFAIDPHPHVPRGFEVVPHDPNVPPSCLYAYLGGVIDAYNEDLAIAFLLPVVAKEDFQELAEVLKSYFHQELGVRLNEVQPSPIGDAFVRFGSLVERERFLDRVIQFGHGYTLRFIKHDEGNHGVQIPGDEDVFPPHDGGLAHPFPPPPTRWMGMDGPNDGLVQVSGDDAVSHSAHGPSGDVVMSGASAIGEEETIVQPEDTENVQLADPVVVLQPEVVVGVYYDQFAAEVQPGAVIVPSPPLIVPPQIPLGFENVMIKEERIPGFIGPLLLPGPLVPYPASDDEEVQEIESLLPSSSTRKRRRRTMREALDVAFLRRSARLAQDDGFINNASAEAAAADNPSVYTAQHAGPSSVAPYLNIETIQGIATGYLQIQPGAVSAAALLELDEEDIDPNV</sequence>
<feature type="region of interest" description="Disordered" evidence="1">
    <location>
        <begin position="1"/>
        <end position="29"/>
    </location>
</feature>
<dbReference type="PANTHER" id="PTHR33075:SF7">
    <property type="entry name" value="OS02G0303350 PROTEIN"/>
    <property type="match status" value="1"/>
</dbReference>
<dbReference type="InterPro" id="IPR056018">
    <property type="entry name" value="DUF7597"/>
</dbReference>
<name>A0A834ZZE8_9POAL</name>
<dbReference type="PANTHER" id="PTHR33075">
    <property type="entry name" value="OS02G0499800 PROTEIN"/>
    <property type="match status" value="1"/>
</dbReference>
<evidence type="ECO:0000256" key="1">
    <source>
        <dbReference type="SAM" id="MobiDB-lite"/>
    </source>
</evidence>
<dbReference type="Proteomes" id="UP000636709">
    <property type="component" value="Unassembled WGS sequence"/>
</dbReference>
<dbReference type="EMBL" id="JACEFO010003304">
    <property type="protein sequence ID" value="KAF8641889.1"/>
    <property type="molecule type" value="Genomic_DNA"/>
</dbReference>
<gene>
    <name evidence="3" type="ORF">HU200_067597</name>
</gene>
<reference evidence="3" key="1">
    <citation type="submission" date="2020-07" db="EMBL/GenBank/DDBJ databases">
        <title>Genome sequence and genetic diversity analysis of an under-domesticated orphan crop, white fonio (Digitaria exilis).</title>
        <authorList>
            <person name="Bennetzen J.L."/>
            <person name="Chen S."/>
            <person name="Ma X."/>
            <person name="Wang X."/>
            <person name="Yssel A.E.J."/>
            <person name="Chaluvadi S.R."/>
            <person name="Johnson M."/>
            <person name="Gangashetty P."/>
            <person name="Hamidou F."/>
            <person name="Sanogo M.D."/>
            <person name="Zwaenepoel A."/>
            <person name="Wallace J."/>
            <person name="Van De Peer Y."/>
            <person name="Van Deynze A."/>
        </authorList>
    </citation>
    <scope>NUCLEOTIDE SEQUENCE</scope>
    <source>
        <tissue evidence="3">Leaves</tissue>
    </source>
</reference>
<evidence type="ECO:0000313" key="4">
    <source>
        <dbReference type="Proteomes" id="UP000636709"/>
    </source>
</evidence>
<proteinExistence type="predicted"/>
<protein>
    <recommendedName>
        <fullName evidence="2">DUF7597 domain-containing protein</fullName>
    </recommendedName>
</protein>